<feature type="region of interest" description="Disordered" evidence="7">
    <location>
        <begin position="1"/>
        <end position="20"/>
    </location>
</feature>
<organism evidence="11 12">
    <name type="scientific">Natranaerobius trueperi</name>
    <dbReference type="NCBI Taxonomy" id="759412"/>
    <lineage>
        <taxon>Bacteria</taxon>
        <taxon>Bacillati</taxon>
        <taxon>Bacillota</taxon>
        <taxon>Clostridia</taxon>
        <taxon>Natranaerobiales</taxon>
        <taxon>Natranaerobiaceae</taxon>
        <taxon>Natranaerobius</taxon>
    </lineage>
</organism>
<evidence type="ECO:0000256" key="2">
    <source>
        <dbReference type="ARBA" id="ARBA00022741"/>
    </source>
</evidence>
<feature type="domain" description="DNA2/NAM7 helicase helicase" evidence="8">
    <location>
        <begin position="370"/>
        <end position="523"/>
    </location>
</feature>
<keyword evidence="12" id="KW-1185">Reference proteome</keyword>
<dbReference type="InterPro" id="IPR050534">
    <property type="entry name" value="Coronavir_polyprotein_1ab"/>
</dbReference>
<dbReference type="Gene3D" id="3.40.50.300">
    <property type="entry name" value="P-loop containing nucleotide triphosphate hydrolases"/>
    <property type="match status" value="3"/>
</dbReference>
<feature type="coiled-coil region" evidence="6">
    <location>
        <begin position="470"/>
        <end position="504"/>
    </location>
</feature>
<dbReference type="EMBL" id="NIQC01000008">
    <property type="protein sequence ID" value="OWZ84089.1"/>
    <property type="molecule type" value="Genomic_DNA"/>
</dbReference>
<name>A0A226C0W4_9FIRM</name>
<evidence type="ECO:0000259" key="9">
    <source>
        <dbReference type="Pfam" id="PF13087"/>
    </source>
</evidence>
<keyword evidence="2" id="KW-0547">Nucleotide-binding</keyword>
<evidence type="ECO:0000259" key="10">
    <source>
        <dbReference type="Pfam" id="PF18741"/>
    </source>
</evidence>
<dbReference type="InterPro" id="IPR047187">
    <property type="entry name" value="SF1_C_Upf1"/>
</dbReference>
<feature type="compositionally biased region" description="Basic and acidic residues" evidence="7">
    <location>
        <begin position="1"/>
        <end position="11"/>
    </location>
</feature>
<dbReference type="SUPFAM" id="SSF52540">
    <property type="entry name" value="P-loop containing nucleoside triphosphate hydrolases"/>
    <property type="match status" value="1"/>
</dbReference>
<dbReference type="InterPro" id="IPR041677">
    <property type="entry name" value="DNA2/NAM7_AAA_11"/>
</dbReference>
<proteinExistence type="inferred from homology"/>
<dbReference type="GO" id="GO:0043139">
    <property type="term" value="F:5'-3' DNA helicase activity"/>
    <property type="evidence" value="ECO:0007669"/>
    <property type="project" value="TreeGrafter"/>
</dbReference>
<keyword evidence="6" id="KW-0175">Coiled coil</keyword>
<dbReference type="InterPro" id="IPR011335">
    <property type="entry name" value="Restrct_endonuc-II-like"/>
</dbReference>
<keyword evidence="4" id="KW-0347">Helicase</keyword>
<evidence type="ECO:0000256" key="1">
    <source>
        <dbReference type="ARBA" id="ARBA00007913"/>
    </source>
</evidence>
<dbReference type="GO" id="GO:0005524">
    <property type="term" value="F:ATP binding"/>
    <property type="evidence" value="ECO:0007669"/>
    <property type="project" value="UniProtKB-KW"/>
</dbReference>
<dbReference type="OrthoDB" id="9757917at2"/>
<dbReference type="Proteomes" id="UP000214588">
    <property type="component" value="Unassembled WGS sequence"/>
</dbReference>
<evidence type="ECO:0000256" key="7">
    <source>
        <dbReference type="SAM" id="MobiDB-lite"/>
    </source>
</evidence>
<keyword evidence="5" id="KW-0067">ATP-binding</keyword>
<dbReference type="Pfam" id="PF13087">
    <property type="entry name" value="AAA_12"/>
    <property type="match status" value="1"/>
</dbReference>
<dbReference type="InterPro" id="IPR027417">
    <property type="entry name" value="P-loop_NTPase"/>
</dbReference>
<dbReference type="Pfam" id="PF13086">
    <property type="entry name" value="AAA_11"/>
    <property type="match status" value="1"/>
</dbReference>
<dbReference type="InterPro" id="IPR049468">
    <property type="entry name" value="Restrct_endonuc-II-like_dom"/>
</dbReference>
<evidence type="ECO:0000256" key="3">
    <source>
        <dbReference type="ARBA" id="ARBA00022801"/>
    </source>
</evidence>
<dbReference type="SUPFAM" id="SSF52980">
    <property type="entry name" value="Restriction endonuclease-like"/>
    <property type="match status" value="1"/>
</dbReference>
<evidence type="ECO:0000256" key="5">
    <source>
        <dbReference type="ARBA" id="ARBA00022840"/>
    </source>
</evidence>
<evidence type="ECO:0000256" key="4">
    <source>
        <dbReference type="ARBA" id="ARBA00022806"/>
    </source>
</evidence>
<keyword evidence="3" id="KW-0378">Hydrolase</keyword>
<dbReference type="CDD" id="cd18808">
    <property type="entry name" value="SF1_C_Upf1"/>
    <property type="match status" value="1"/>
</dbReference>
<evidence type="ECO:0008006" key="13">
    <source>
        <dbReference type="Google" id="ProtNLM"/>
    </source>
</evidence>
<comment type="caution">
    <text evidence="11">The sequence shown here is derived from an EMBL/GenBank/DDBJ whole genome shotgun (WGS) entry which is preliminary data.</text>
</comment>
<dbReference type="Pfam" id="PF18741">
    <property type="entry name" value="MTES_1575"/>
    <property type="match status" value="1"/>
</dbReference>
<dbReference type="GO" id="GO:0016787">
    <property type="term" value="F:hydrolase activity"/>
    <property type="evidence" value="ECO:0007669"/>
    <property type="project" value="UniProtKB-KW"/>
</dbReference>
<gene>
    <name evidence="11" type="ORF">CDO51_05075</name>
</gene>
<evidence type="ECO:0000259" key="8">
    <source>
        <dbReference type="Pfam" id="PF13086"/>
    </source>
</evidence>
<dbReference type="PANTHER" id="PTHR43788:SF8">
    <property type="entry name" value="DNA-BINDING PROTEIN SMUBP-2"/>
    <property type="match status" value="1"/>
</dbReference>
<dbReference type="Gene3D" id="3.40.960.10">
    <property type="entry name" value="VSR Endonuclease"/>
    <property type="match status" value="1"/>
</dbReference>
<comment type="similarity">
    <text evidence="1">Belongs to the DNA2/NAM7 helicase family.</text>
</comment>
<evidence type="ECO:0000313" key="12">
    <source>
        <dbReference type="Proteomes" id="UP000214588"/>
    </source>
</evidence>
<dbReference type="RefSeq" id="WP_089023222.1">
    <property type="nucleotide sequence ID" value="NZ_NIQC01000008.1"/>
</dbReference>
<evidence type="ECO:0000256" key="6">
    <source>
        <dbReference type="SAM" id="Coils"/>
    </source>
</evidence>
<evidence type="ECO:0000313" key="11">
    <source>
        <dbReference type="EMBL" id="OWZ84089.1"/>
    </source>
</evidence>
<accession>A0A226C0W4</accession>
<protein>
    <recommendedName>
        <fullName evidence="13">DNA helicase</fullName>
    </recommendedName>
</protein>
<dbReference type="PANTHER" id="PTHR43788">
    <property type="entry name" value="DNA2/NAM7 HELICASE FAMILY MEMBER"/>
    <property type="match status" value="1"/>
</dbReference>
<reference evidence="11 12" key="1">
    <citation type="submission" date="2017-06" db="EMBL/GenBank/DDBJ databases">
        <title>Draft Genome Sequence of Natranaerobius trueperi halophilic, alkalithermophilic bacteria from soda lakes.</title>
        <authorList>
            <person name="Zhao B."/>
        </authorList>
    </citation>
    <scope>NUCLEOTIDE SEQUENCE [LARGE SCALE GENOMIC DNA]</scope>
    <source>
        <strain evidence="11 12">DSM 18760</strain>
    </source>
</reference>
<sequence length="1456" mass="169746">MNKHSNHDSVHETMTNEEPSMKVTDINKKYSYKKVKNLFEYLKAYYSFTRKQIYDVASYDTVYWYYDLPNTQGCSFESTSEGEKLTIKKQSIPNPKEPPASIKPWIEGNWKDPSVEIKIRKNIPKNSTTDGEVEQFSDDINRVKEMKEWYKHWEEWREQALLKQRVHQLYQEMFLLSQSLERQQDELELVWGHGILYWRDDGKKIRHPVVTTKAILNFDEKNGQIEIISQDVENTSLELEFLNSIKNSHIRDLSKLKDEIKNMQLNPWDKRGVEELCEKLVNLLSPNGRIHFDSKKLTSDKDPVITYEPVLILRKKRVGYRQDLDDILEGLEQGKEPPKTIQNIFDKDQTMSSTTNKNIAPEELMFPLASNEEQNQIVKRLSENTGVTVQGPPGTGKSHTIANLISHMLAHGKRVLVTAKSERPLRVLREMIPKNIQPLCVNVFTDESNSKIELEEAVRSISETMGSLDITSEEKRLNKLKNTLKSIREEKATLQNKIKQISEFETSTYMINGQEFTLPQLSSWLTETEEDLGWIKDKISQDAEFPLDKIELTRLYELMGELKHEDREKLQDGIPDLACLPTSQGLKELNNKVDELKNTGSSNLIVENTEELNVEVVADLLTDLEKVTSDLKSLLDENWLSTIFQDAKSEGIRKQQWIDLIESSREYVKKLYEQRERTAEYEIDITFESNVGNLLDTVTELETDLKKKEKIGLFQKVLNSNVRNIQKNCTIEGEPPKTLEDIQILKAELDKRLTARKLLKRWEKQILTIEGPKFNVDDPRLIEKIDDQLEVIETVIYWNERTFEPLKDKMKENNIPVTIQDVDLKELESFIKKLKSTVNHIRLRKVKKQLDKVNTFINENLEKNNQFYCLWEQLASSMCDRNYELWDKTIEEFIRLKNLEDAYQEFMGLLNKIIEVAPTLAKDLERQGGDGIPLSPPTDIQKAWEWRKADTWLADVLSEDPIKLSEQVDELRNKEKKILEQLVSTSTWLNLSRNVTEENRKNLIAWQQSVKRIGKGTGKYASYYRKQAREKMDKAKDAVPVWVMPFNSVIENFPPWSEKFDLVIVDESSQVDIFGLLSFFRGNKLLVVGDDKQISPQGVGQNLQAVHRIMNTYLSDVEHGDLFEPKYSLYDLSKQVFPGVIMLKEHFRCLPEIIQFSNDLMYQGEILPLREKMGSVGQEWSSVIRVPVENGYRMPNAKINEPEARKIVETIIKCCNQDEYTNKTMGVISLLGDEQANLIEEMLMEELGPEEMKTRKLHAGDAYYFQGDERDVIFLSMIEAKGDHRPAVLNKEHDFKRFNVAMSRAKDQVWLFHSIDTEDLNPQDVRHKLIHYFKNPHRMQKEYTELEELCDSKFEKDVLKDLLRLGYAVEPQYQVGTKRIDLVVLGMDGNKLAVECDGDAYHGIENWEYDWNRQIQLERLGWKFFRIRGSAYYRNPEKEIKDLVSVLDEMGIYPKH</sequence>
<feature type="domain" description="DNA2/NAM7 helicase-like C-terminal" evidence="9">
    <location>
        <begin position="1139"/>
        <end position="1311"/>
    </location>
</feature>
<feature type="domain" description="Restriction endonuclease type II-like" evidence="10">
    <location>
        <begin position="1354"/>
        <end position="1446"/>
    </location>
</feature>
<dbReference type="InterPro" id="IPR041679">
    <property type="entry name" value="DNA2/NAM7-like_C"/>
</dbReference>